<name>D8TJV2_VOLCA</name>
<evidence type="ECO:0000256" key="1">
    <source>
        <dbReference type="SAM" id="SignalP"/>
    </source>
</evidence>
<dbReference type="RefSeq" id="XP_002946909.1">
    <property type="nucleotide sequence ID" value="XM_002946863.1"/>
</dbReference>
<evidence type="ECO:0000313" key="3">
    <source>
        <dbReference type="Proteomes" id="UP000001058"/>
    </source>
</evidence>
<dbReference type="Proteomes" id="UP000001058">
    <property type="component" value="Unassembled WGS sequence"/>
</dbReference>
<keyword evidence="3" id="KW-1185">Reference proteome</keyword>
<protein>
    <recommendedName>
        <fullName evidence="4">FAE domain-containing protein</fullName>
    </recommendedName>
</protein>
<reference evidence="2 3" key="1">
    <citation type="journal article" date="2010" name="Science">
        <title>Genomic analysis of organismal complexity in the multicellular green alga Volvox carteri.</title>
        <authorList>
            <person name="Prochnik S.E."/>
            <person name="Umen J."/>
            <person name="Nedelcu A.M."/>
            <person name="Hallmann A."/>
            <person name="Miller S.M."/>
            <person name="Nishii I."/>
            <person name="Ferris P."/>
            <person name="Kuo A."/>
            <person name="Mitros T."/>
            <person name="Fritz-Laylin L.K."/>
            <person name="Hellsten U."/>
            <person name="Chapman J."/>
            <person name="Simakov O."/>
            <person name="Rensing S.A."/>
            <person name="Terry A."/>
            <person name="Pangilinan J."/>
            <person name="Kapitonov V."/>
            <person name="Jurka J."/>
            <person name="Salamov A."/>
            <person name="Shapiro H."/>
            <person name="Schmutz J."/>
            <person name="Grimwood J."/>
            <person name="Lindquist E."/>
            <person name="Lucas S."/>
            <person name="Grigoriev I.V."/>
            <person name="Schmitt R."/>
            <person name="Kirk D."/>
            <person name="Rokhsar D.S."/>
        </authorList>
    </citation>
    <scope>NUCLEOTIDE SEQUENCE [LARGE SCALE GENOMIC DNA]</scope>
    <source>
        <strain evidence="3">f. Nagariensis / Eve</strain>
    </source>
</reference>
<dbReference type="EMBL" id="GL378325">
    <property type="protein sequence ID" value="EFJ52135.1"/>
    <property type="molecule type" value="Genomic_DNA"/>
</dbReference>
<dbReference type="GeneID" id="9618248"/>
<feature type="chain" id="PRO_5003123641" description="FAE domain-containing protein" evidence="1">
    <location>
        <begin position="33"/>
        <end position="184"/>
    </location>
</feature>
<sequence length="184" mass="19605">MHAHLAHWGCSGGMSSGIALLLILNEMESVRNDPISMLLQAGKRGLKPTTPSPSTVAPLARASILTNSHLPFAGMTITLMGPARSTYPEPPRRWKSRVPTQWLPAAPQTPPEKASAIAGLQLKLRWLLANDGGKFGAQLSKPRAHWITAIVVCTKPTKPASVKSPPVLTLTMLVARNEGARAGS</sequence>
<dbReference type="InParanoid" id="D8TJV2"/>
<proteinExistence type="predicted"/>
<feature type="signal peptide" evidence="1">
    <location>
        <begin position="1"/>
        <end position="32"/>
    </location>
</feature>
<dbReference type="KEGG" id="vcn:VOLCADRAFT_103153"/>
<accession>D8TJV2</accession>
<evidence type="ECO:0008006" key="4">
    <source>
        <dbReference type="Google" id="ProtNLM"/>
    </source>
</evidence>
<organism evidence="3">
    <name type="scientific">Volvox carteri f. nagariensis</name>
    <dbReference type="NCBI Taxonomy" id="3068"/>
    <lineage>
        <taxon>Eukaryota</taxon>
        <taxon>Viridiplantae</taxon>
        <taxon>Chlorophyta</taxon>
        <taxon>core chlorophytes</taxon>
        <taxon>Chlorophyceae</taxon>
        <taxon>CS clade</taxon>
        <taxon>Chlamydomonadales</taxon>
        <taxon>Volvocaceae</taxon>
        <taxon>Volvox</taxon>
    </lineage>
</organism>
<gene>
    <name evidence="2" type="ORF">VOLCADRAFT_103153</name>
</gene>
<keyword evidence="1" id="KW-0732">Signal</keyword>
<evidence type="ECO:0000313" key="2">
    <source>
        <dbReference type="EMBL" id="EFJ52135.1"/>
    </source>
</evidence>
<dbReference type="AlphaFoldDB" id="D8TJV2"/>